<dbReference type="Gene3D" id="1.10.275.10">
    <property type="entry name" value="Fumarase/aspartase (N-terminal domain)"/>
    <property type="match status" value="1"/>
</dbReference>
<reference evidence="2 3" key="1">
    <citation type="submission" date="2020-10" db="EMBL/GenBank/DDBJ databases">
        <title>Myceligenerans pegani sp. nov., an endophytic actinomycete isolated from Peganum harmala L. in Xinjiang, China.</title>
        <authorList>
            <person name="Xin L."/>
        </authorList>
    </citation>
    <scope>NUCLEOTIDE SEQUENCE [LARGE SCALE GENOMIC DNA]</scope>
    <source>
        <strain evidence="2 3">TRM65318</strain>
    </source>
</reference>
<protein>
    <submittedName>
        <fullName evidence="2">Aromatic amino acid lyase</fullName>
    </submittedName>
</protein>
<evidence type="ECO:0000313" key="3">
    <source>
        <dbReference type="Proteomes" id="UP000625527"/>
    </source>
</evidence>
<gene>
    <name evidence="2" type="ORF">IHE71_21730</name>
</gene>
<sequence length="539" mass="57062">MRDDRPTVLIDGFTLDVAALTRLARDPARTRVTLDPQAAGRMKASADLKDRLVDEGAVIYGVTTGFGDSAHRRVSAGRASALQDGLIQFLLTGAGSRCPDEVVRAMIAIRANCLARGVSAARPEVAELLVALLEHDLLPEVPERGSVGASGDLVPSSYLAAALVGEGQVRLRGRTVPAAEALHARGLEPLVLRAKEGLALVNGTSFMTAYAALAVHDAHRLAFAAEVCTALASQALGGNAHHFAAFLGEHKPHPGQVRSASHIHQFLAGSALTGVSAIEDRIGSATAERRIQDRYSVRCAPQVIGVLHDTLAWVEPWVEREINSANDNPLFDTASGEVFSGGNFYGGHIAQAMDSLKVAVAGITDLLDRQLAQVVDEKLSGGLPSNLVPEGGTAHGYKGMQIACSSFAAEALKQAAPATVFSRSTEAHNQDKVSMGSIAARDSRTVVELTAHVTAVVLHALCQAVELRGVDRLSPATKEVWKLVREHVAFLDADRPLDQELDALAGVILSGELEATCHQQTPPDRIDVETADGTRRTVR</sequence>
<dbReference type="Gene3D" id="1.20.200.10">
    <property type="entry name" value="Fumarase/aspartase (Central domain)"/>
    <property type="match status" value="1"/>
</dbReference>
<evidence type="ECO:0000256" key="1">
    <source>
        <dbReference type="ARBA" id="ARBA00023239"/>
    </source>
</evidence>
<comment type="caution">
    <text evidence="2">The sequence shown here is derived from an EMBL/GenBank/DDBJ whole genome shotgun (WGS) entry which is preliminary data.</text>
</comment>
<dbReference type="SUPFAM" id="SSF48557">
    <property type="entry name" value="L-aspartase-like"/>
    <property type="match status" value="1"/>
</dbReference>
<keyword evidence="3" id="KW-1185">Reference proteome</keyword>
<dbReference type="InterPro" id="IPR024083">
    <property type="entry name" value="Fumarase/histidase_N"/>
</dbReference>
<proteinExistence type="predicted"/>
<keyword evidence="1 2" id="KW-0456">Lyase</keyword>
<name>A0ABR9N4Q1_9MICO</name>
<dbReference type="PANTHER" id="PTHR10362">
    <property type="entry name" value="HISTIDINE AMMONIA-LYASE"/>
    <property type="match status" value="1"/>
</dbReference>
<evidence type="ECO:0000313" key="2">
    <source>
        <dbReference type="EMBL" id="MBE1878320.1"/>
    </source>
</evidence>
<dbReference type="CDD" id="cd00332">
    <property type="entry name" value="PAL-HAL"/>
    <property type="match status" value="1"/>
</dbReference>
<dbReference type="Pfam" id="PF00221">
    <property type="entry name" value="Lyase_aromatic"/>
    <property type="match status" value="1"/>
</dbReference>
<organism evidence="2 3">
    <name type="scientific">Myceligenerans pegani</name>
    <dbReference type="NCBI Taxonomy" id="2776917"/>
    <lineage>
        <taxon>Bacteria</taxon>
        <taxon>Bacillati</taxon>
        <taxon>Actinomycetota</taxon>
        <taxon>Actinomycetes</taxon>
        <taxon>Micrococcales</taxon>
        <taxon>Promicromonosporaceae</taxon>
        <taxon>Myceligenerans</taxon>
    </lineage>
</organism>
<accession>A0ABR9N4Q1</accession>
<dbReference type="GO" id="GO:0016829">
    <property type="term" value="F:lyase activity"/>
    <property type="evidence" value="ECO:0007669"/>
    <property type="project" value="UniProtKB-KW"/>
</dbReference>
<dbReference type="Proteomes" id="UP000625527">
    <property type="component" value="Unassembled WGS sequence"/>
</dbReference>
<dbReference type="InterPro" id="IPR001106">
    <property type="entry name" value="Aromatic_Lyase"/>
</dbReference>
<dbReference type="EMBL" id="JADAQT010000108">
    <property type="protein sequence ID" value="MBE1878320.1"/>
    <property type="molecule type" value="Genomic_DNA"/>
</dbReference>
<dbReference type="InterPro" id="IPR008948">
    <property type="entry name" value="L-Aspartase-like"/>
</dbReference>